<keyword evidence="2" id="KW-1185">Reference proteome</keyword>
<reference evidence="1 2" key="1">
    <citation type="submission" date="2018-09" db="EMBL/GenBank/DDBJ databases">
        <authorList>
            <person name="Zhu H."/>
        </authorList>
    </citation>
    <scope>NUCLEOTIDE SEQUENCE [LARGE SCALE GENOMIC DNA]</scope>
    <source>
        <strain evidence="1 2">K2S05-167</strain>
    </source>
</reference>
<evidence type="ECO:0000313" key="2">
    <source>
        <dbReference type="Proteomes" id="UP000286287"/>
    </source>
</evidence>
<gene>
    <name evidence="1" type="ORF">D3875_01160</name>
</gene>
<proteinExistence type="predicted"/>
<dbReference type="Proteomes" id="UP000286287">
    <property type="component" value="Unassembled WGS sequence"/>
</dbReference>
<evidence type="ECO:0000313" key="1">
    <source>
        <dbReference type="EMBL" id="RJF75686.1"/>
    </source>
</evidence>
<protein>
    <submittedName>
        <fullName evidence="1">Uncharacterized protein</fullName>
    </submittedName>
</protein>
<dbReference type="AlphaFoldDB" id="A0A418VHS4"/>
<dbReference type="EMBL" id="QYUJ01000004">
    <property type="protein sequence ID" value="RJF75686.1"/>
    <property type="molecule type" value="Genomic_DNA"/>
</dbReference>
<organism evidence="1 2">
    <name type="scientific">Deinococcus cavernae</name>
    <dbReference type="NCBI Taxonomy" id="2320857"/>
    <lineage>
        <taxon>Bacteria</taxon>
        <taxon>Thermotogati</taxon>
        <taxon>Deinococcota</taxon>
        <taxon>Deinococci</taxon>
        <taxon>Deinococcales</taxon>
        <taxon>Deinococcaceae</taxon>
        <taxon>Deinococcus</taxon>
    </lineage>
</organism>
<name>A0A418VHS4_9DEIO</name>
<comment type="caution">
    <text evidence="1">The sequence shown here is derived from an EMBL/GenBank/DDBJ whole genome shotgun (WGS) entry which is preliminary data.</text>
</comment>
<sequence>MIYGVLNDTVYAASGPALLRVIAGNVLGSDAPVSMLQLRTWFGDDLADGLVRRFEEGEQEDSGALPRPIADETVLTHDNIYEDAIEDCAWIENTMWEEFPGNVKTLGGPQSYRSGLGIKVEKLAEFERLMHAEGIELVRDDHLISLIEGYDLTPHQMDKIIGTINGLLHS</sequence>
<accession>A0A418VHS4</accession>